<accession>A0A8S5MDI4</accession>
<protein>
    <submittedName>
        <fullName evidence="1">Uncharacterized protein</fullName>
    </submittedName>
</protein>
<name>A0A8S5MDI4_9CAUD</name>
<reference evidence="1" key="1">
    <citation type="journal article" date="2021" name="Proc. Natl. Acad. Sci. U.S.A.">
        <title>A Catalog of Tens of Thousands of Viruses from Human Metagenomes Reveals Hidden Associations with Chronic Diseases.</title>
        <authorList>
            <person name="Tisza M.J."/>
            <person name="Buck C.B."/>
        </authorList>
    </citation>
    <scope>NUCLEOTIDE SEQUENCE</scope>
    <source>
        <strain evidence="1">CtX581</strain>
    </source>
</reference>
<organism evidence="1">
    <name type="scientific">Siphoviridae sp. ctX581</name>
    <dbReference type="NCBI Taxonomy" id="2826365"/>
    <lineage>
        <taxon>Viruses</taxon>
        <taxon>Duplodnaviria</taxon>
        <taxon>Heunggongvirae</taxon>
        <taxon>Uroviricota</taxon>
        <taxon>Caudoviricetes</taxon>
    </lineage>
</organism>
<dbReference type="EMBL" id="BK014883">
    <property type="protein sequence ID" value="DAD80381.1"/>
    <property type="molecule type" value="Genomic_DNA"/>
</dbReference>
<evidence type="ECO:0000313" key="1">
    <source>
        <dbReference type="EMBL" id="DAD80381.1"/>
    </source>
</evidence>
<proteinExistence type="predicted"/>
<sequence>MMFIYKDKENTLEINACIFKMKIDDRRPLKVWLNGKLLTKN</sequence>